<evidence type="ECO:0000259" key="4">
    <source>
        <dbReference type="Pfam" id="PF22834"/>
    </source>
</evidence>
<organism evidence="5 6">
    <name type="scientific">Dreissena polymorpha</name>
    <name type="common">Zebra mussel</name>
    <name type="synonym">Mytilus polymorpha</name>
    <dbReference type="NCBI Taxonomy" id="45954"/>
    <lineage>
        <taxon>Eukaryota</taxon>
        <taxon>Metazoa</taxon>
        <taxon>Spiralia</taxon>
        <taxon>Lophotrochozoa</taxon>
        <taxon>Mollusca</taxon>
        <taxon>Bivalvia</taxon>
        <taxon>Autobranchia</taxon>
        <taxon>Heteroconchia</taxon>
        <taxon>Euheterodonta</taxon>
        <taxon>Imparidentia</taxon>
        <taxon>Neoheterodontei</taxon>
        <taxon>Myida</taxon>
        <taxon>Dreissenoidea</taxon>
        <taxon>Dreissenidae</taxon>
        <taxon>Dreissena</taxon>
    </lineage>
</organism>
<evidence type="ECO:0000313" key="5">
    <source>
        <dbReference type="EMBL" id="KAH3844090.1"/>
    </source>
</evidence>
<dbReference type="InterPro" id="IPR027865">
    <property type="entry name" value="C5orf34-like_C"/>
</dbReference>
<feature type="domain" description="C5orf34-like second" evidence="3">
    <location>
        <begin position="25"/>
        <end position="68"/>
    </location>
</feature>
<feature type="compositionally biased region" description="Low complexity" evidence="1">
    <location>
        <begin position="698"/>
        <end position="716"/>
    </location>
</feature>
<reference evidence="5" key="1">
    <citation type="journal article" date="2019" name="bioRxiv">
        <title>The Genome of the Zebra Mussel, Dreissena polymorpha: A Resource for Invasive Species Research.</title>
        <authorList>
            <person name="McCartney M.A."/>
            <person name="Auch B."/>
            <person name="Kono T."/>
            <person name="Mallez S."/>
            <person name="Zhang Y."/>
            <person name="Obille A."/>
            <person name="Becker A."/>
            <person name="Abrahante J.E."/>
            <person name="Garbe J."/>
            <person name="Badalamenti J.P."/>
            <person name="Herman A."/>
            <person name="Mangelson H."/>
            <person name="Liachko I."/>
            <person name="Sullivan S."/>
            <person name="Sone E.D."/>
            <person name="Koren S."/>
            <person name="Silverstein K.A.T."/>
            <person name="Beckman K.B."/>
            <person name="Gohl D.M."/>
        </authorList>
    </citation>
    <scope>NUCLEOTIDE SEQUENCE</scope>
    <source>
        <strain evidence="5">Duluth1</strain>
        <tissue evidence="5">Whole animal</tissue>
    </source>
</reference>
<evidence type="ECO:0000313" key="6">
    <source>
        <dbReference type="Proteomes" id="UP000828390"/>
    </source>
</evidence>
<dbReference type="PANTHER" id="PTHR34531">
    <property type="entry name" value="ZGC:153352"/>
    <property type="match status" value="1"/>
</dbReference>
<protein>
    <submittedName>
        <fullName evidence="5">Uncharacterized protein</fullName>
    </submittedName>
</protein>
<feature type="domain" description="C5orf34-like C-terminal" evidence="2">
    <location>
        <begin position="505"/>
        <end position="601"/>
    </location>
</feature>
<comment type="caution">
    <text evidence="5">The sequence shown here is derived from an EMBL/GenBank/DDBJ whole genome shotgun (WGS) entry which is preliminary data.</text>
</comment>
<gene>
    <name evidence="5" type="ORF">DPMN_086341</name>
</gene>
<feature type="domain" description="C5orf34-like" evidence="4">
    <location>
        <begin position="391"/>
        <end position="474"/>
    </location>
</feature>
<keyword evidence="6" id="KW-1185">Reference proteome</keyword>
<reference evidence="5" key="2">
    <citation type="submission" date="2020-11" db="EMBL/GenBank/DDBJ databases">
        <authorList>
            <person name="McCartney M.A."/>
            <person name="Auch B."/>
            <person name="Kono T."/>
            <person name="Mallez S."/>
            <person name="Becker A."/>
            <person name="Gohl D.M."/>
            <person name="Silverstein K.A.T."/>
            <person name="Koren S."/>
            <person name="Bechman K.B."/>
            <person name="Herman A."/>
            <person name="Abrahante J.E."/>
            <person name="Garbe J."/>
        </authorList>
    </citation>
    <scope>NUCLEOTIDE SEQUENCE</scope>
    <source>
        <strain evidence="5">Duluth1</strain>
        <tissue evidence="5">Whole animal</tissue>
    </source>
</reference>
<dbReference type="InterPro" id="IPR053900">
    <property type="entry name" value="C5orf34-like_dom"/>
</dbReference>
<evidence type="ECO:0000259" key="2">
    <source>
        <dbReference type="Pfam" id="PF15016"/>
    </source>
</evidence>
<sequence length="783" mass="86850">DLYANIREIAWPKEVTEECTEVCQDGSVAITSKDEFASLVLSPHRQDFTICYLSHLSDDKKKVGKGIGARKKVDELNTGKINELEGHTHVKNCVVKAEKTEIEGRYIDINPKHRSLTPDIVKQNIKIGEGLNLSPITQASCADSPQSLSAGSGSPFTLHNASTDENAKFRPFSTPTEGLEQRASGDNYEGSFLCEQFGTKPLKASIKTSHENKIENRSTESAALPQKHDPISVPCWVEDQRKHAGMSLQDNVCFERALMTGLKETGVETGLNQKTVDCSSKTRHRYTWLTRHVSCDECPAYLRNTVKMAKDLEEKGVQKVLPDKNGSLLNKQFDPTSLRKINRKECCMSLVPDPLPLSCPGQHLHKVFGKNVYDDGKNPADDPSTLSQGLLKVILIDGVIYRIVRLQTTKIVEVYPGDGSVLVSQGMTGQFFQHIIAHGNKLEERTYSLKAPPVTSAGSKYCVQSLIQRANRFLVHVRQEDNMPASLGLCCWKHEEVVLSEPSSTHILEECEIAGYGRFSALSNGEVRIVFNDRTCLDMVADFSARLGQGSRSGQGTRTLADKTAGTCRLLLQNGQYQMVSVQQPGQFKRYVSVAQEWIDWVNSSPQKRETFYKERSDNSVQMSVERELQRIQCFNYIVDNTVLKTGQSSTNVSKETKQGAFRPFSGDSKPGPSILRNSEQNRARIVDSQPRSVQIHSPSSSADTTSSTLPPSSQSFRAQDRCAPNGRPIPIGQASVTSESRLSGLDFNISNFSGFEGFNSVRKALMMTSSVIKDIDQLLERK</sequence>
<dbReference type="AlphaFoldDB" id="A0A9D4KQT7"/>
<dbReference type="Pfam" id="PF22834">
    <property type="entry name" value="Polo_box_4"/>
    <property type="match status" value="1"/>
</dbReference>
<name>A0A9D4KQT7_DREPO</name>
<evidence type="ECO:0000256" key="1">
    <source>
        <dbReference type="SAM" id="MobiDB-lite"/>
    </source>
</evidence>
<dbReference type="PANTHER" id="PTHR34531:SF1">
    <property type="entry name" value="CHROMOSOME 5 OPEN READING FRAME 34"/>
    <property type="match status" value="1"/>
</dbReference>
<dbReference type="Pfam" id="PF22833">
    <property type="entry name" value="C5orf34_2nd"/>
    <property type="match status" value="1"/>
</dbReference>
<dbReference type="InterPro" id="IPR053899">
    <property type="entry name" value="C5orf34-like_2nd"/>
</dbReference>
<dbReference type="Pfam" id="PF15016">
    <property type="entry name" value="C5orf34_C"/>
    <property type="match status" value="1"/>
</dbReference>
<dbReference type="Proteomes" id="UP000828390">
    <property type="component" value="Unassembled WGS sequence"/>
</dbReference>
<feature type="non-terminal residue" evidence="5">
    <location>
        <position position="783"/>
    </location>
</feature>
<feature type="region of interest" description="Disordered" evidence="1">
    <location>
        <begin position="648"/>
        <end position="734"/>
    </location>
</feature>
<dbReference type="InterPro" id="IPR053901">
    <property type="entry name" value="C5orf34-like"/>
</dbReference>
<dbReference type="EMBL" id="JAIWYP010000003">
    <property type="protein sequence ID" value="KAH3844090.1"/>
    <property type="molecule type" value="Genomic_DNA"/>
</dbReference>
<evidence type="ECO:0000259" key="3">
    <source>
        <dbReference type="Pfam" id="PF22833"/>
    </source>
</evidence>
<accession>A0A9D4KQT7</accession>
<proteinExistence type="predicted"/>